<dbReference type="RefSeq" id="WP_382395098.1">
    <property type="nucleotide sequence ID" value="NZ_JBHUNA010000034.1"/>
</dbReference>
<gene>
    <name evidence="4" type="primary">cobQ</name>
    <name evidence="6" type="ORF">ACFSUO_13740</name>
</gene>
<dbReference type="PANTHER" id="PTHR21343:SF1">
    <property type="entry name" value="COBYRIC ACID SYNTHASE"/>
    <property type="match status" value="1"/>
</dbReference>
<sequence>MKGFMMQGTASDVGKSILTAGLCRLFANKGYAVTPFKAQNMSSHSVRTPDGNEMSIAQAQQAEAAFLLPSVWMNPILLKPREHGRTEVIVLGEKVDNIPGGDYGKSYDNLVGQTTKEALHQLDQQYDFVFIEGAGSPVEMNLKDRDLANMAVAEMADVPVLLVTDIDRGGAFASVVGTLELMTQKERERVKGLVINKFRGDISSFHAGRKWLEAYTGIPVLGVIPHIDHHLAEEDSLKDPGSGMTVRSAFRTANHGPDYDKLAEHLETYLDWQKLLAVMSGETYAG</sequence>
<comment type="caution">
    <text evidence="6">The sequence shown here is derived from an EMBL/GenBank/DDBJ whole genome shotgun (WGS) entry which is preliminary data.</text>
</comment>
<evidence type="ECO:0000256" key="4">
    <source>
        <dbReference type="HAMAP-Rule" id="MF_00028"/>
    </source>
</evidence>
<dbReference type="PANTHER" id="PTHR21343">
    <property type="entry name" value="DETHIOBIOTIN SYNTHETASE"/>
    <property type="match status" value="1"/>
</dbReference>
<dbReference type="Proteomes" id="UP001597502">
    <property type="component" value="Unassembled WGS sequence"/>
</dbReference>
<accession>A0ABW5V7P2</accession>
<keyword evidence="2 4" id="KW-0169">Cobalamin biosynthesis</keyword>
<dbReference type="InterPro" id="IPR027417">
    <property type="entry name" value="P-loop_NTPase"/>
</dbReference>
<comment type="pathway">
    <text evidence="1 4">Cofactor biosynthesis; adenosylcobalamin biosynthesis.</text>
</comment>
<reference evidence="7" key="1">
    <citation type="journal article" date="2019" name="Int. J. Syst. Evol. Microbiol.">
        <title>The Global Catalogue of Microorganisms (GCM) 10K type strain sequencing project: providing services to taxonomists for standard genome sequencing and annotation.</title>
        <authorList>
            <consortium name="The Broad Institute Genomics Platform"/>
            <consortium name="The Broad Institute Genome Sequencing Center for Infectious Disease"/>
            <person name="Wu L."/>
            <person name="Ma J."/>
        </authorList>
    </citation>
    <scope>NUCLEOTIDE SEQUENCE [LARGE SCALE GENOMIC DNA]</scope>
    <source>
        <strain evidence="7">TISTR 1535</strain>
    </source>
</reference>
<protein>
    <recommendedName>
        <fullName evidence="4">Cobyric acid synthase</fullName>
    </recommendedName>
</protein>
<feature type="domain" description="CobQ/CobB/MinD/ParA nucleotide binding" evidence="5">
    <location>
        <begin position="5"/>
        <end position="226"/>
    </location>
</feature>
<keyword evidence="7" id="KW-1185">Reference proteome</keyword>
<evidence type="ECO:0000259" key="5">
    <source>
        <dbReference type="Pfam" id="PF01656"/>
    </source>
</evidence>
<evidence type="ECO:0000256" key="1">
    <source>
        <dbReference type="ARBA" id="ARBA00004953"/>
    </source>
</evidence>
<dbReference type="InterPro" id="IPR002586">
    <property type="entry name" value="CobQ/CobB/MinD/ParA_Nub-bd_dom"/>
</dbReference>
<comment type="function">
    <text evidence="4">Catalyzes amidations at positions B, D, E, and G on adenosylcobyrinic A,C-diamide. NH(2) groups are provided by glutamine, and one molecule of ATP is hydrogenolyzed for each amidation.</text>
</comment>
<comment type="caution">
    <text evidence="4">Lacks conserved residue(s) required for the propagation of feature annotation.</text>
</comment>
<dbReference type="EMBL" id="JBHUNA010000034">
    <property type="protein sequence ID" value="MFD2762016.1"/>
    <property type="molecule type" value="Genomic_DNA"/>
</dbReference>
<dbReference type="SUPFAM" id="SSF52540">
    <property type="entry name" value="P-loop containing nucleoside triphosphate hydrolases"/>
    <property type="match status" value="1"/>
</dbReference>
<dbReference type="Pfam" id="PF01656">
    <property type="entry name" value="CbiA"/>
    <property type="match status" value="1"/>
</dbReference>
<proteinExistence type="inferred from homology"/>
<evidence type="ECO:0000313" key="7">
    <source>
        <dbReference type="Proteomes" id="UP001597502"/>
    </source>
</evidence>
<dbReference type="NCBIfam" id="NF001989">
    <property type="entry name" value="PRK00784.1"/>
    <property type="match status" value="1"/>
</dbReference>
<keyword evidence="3 4" id="KW-0315">Glutamine amidotransferase</keyword>
<name>A0ABW5V7P2_9BACI</name>
<evidence type="ECO:0000313" key="6">
    <source>
        <dbReference type="EMBL" id="MFD2762016.1"/>
    </source>
</evidence>
<dbReference type="InterPro" id="IPR004459">
    <property type="entry name" value="CobQ_synth"/>
</dbReference>
<organism evidence="6 7">
    <name type="scientific">Lentibacillus juripiscarius</name>
    <dbReference type="NCBI Taxonomy" id="257446"/>
    <lineage>
        <taxon>Bacteria</taxon>
        <taxon>Bacillati</taxon>
        <taxon>Bacillota</taxon>
        <taxon>Bacilli</taxon>
        <taxon>Bacillales</taxon>
        <taxon>Bacillaceae</taxon>
        <taxon>Lentibacillus</taxon>
    </lineage>
</organism>
<dbReference type="Gene3D" id="3.40.50.300">
    <property type="entry name" value="P-loop containing nucleotide triphosphate hydrolases"/>
    <property type="match status" value="1"/>
</dbReference>
<evidence type="ECO:0000256" key="2">
    <source>
        <dbReference type="ARBA" id="ARBA00022573"/>
    </source>
</evidence>
<comment type="similarity">
    <text evidence="4">Belongs to the CobB/CobQ family. CobQ subfamily.</text>
</comment>
<dbReference type="HAMAP" id="MF_00028">
    <property type="entry name" value="CobQ"/>
    <property type="match status" value="1"/>
</dbReference>
<evidence type="ECO:0000256" key="3">
    <source>
        <dbReference type="ARBA" id="ARBA00022962"/>
    </source>
</evidence>